<gene>
    <name evidence="3" type="ORF">CDL15_Pgr024404</name>
    <name evidence="4" type="ORF">CRG98_036950</name>
</gene>
<sequence>MLITIDTIFKRTTLEVEPSDTVESLREKIWELEGIRPSQLRLIYGWKQLEGGQTLASYHIWEYSSIKGVIRLRGGVK</sequence>
<dbReference type="Proteomes" id="UP000233551">
    <property type="component" value="Unassembled WGS sequence"/>
</dbReference>
<evidence type="ECO:0000259" key="2">
    <source>
        <dbReference type="PROSITE" id="PS50053"/>
    </source>
</evidence>
<dbReference type="PROSITE" id="PS50053">
    <property type="entry name" value="UBIQUITIN_2"/>
    <property type="match status" value="1"/>
</dbReference>
<evidence type="ECO:0000313" key="4">
    <source>
        <dbReference type="EMBL" id="PKI42668.1"/>
    </source>
</evidence>
<dbReference type="EMBL" id="MTKT01000666">
    <property type="protein sequence ID" value="OWM89656.1"/>
    <property type="molecule type" value="Genomic_DNA"/>
</dbReference>
<dbReference type="InterPro" id="IPR000626">
    <property type="entry name" value="Ubiquitin-like_dom"/>
</dbReference>
<evidence type="ECO:0000313" key="3">
    <source>
        <dbReference type="EMBL" id="OWM89656.1"/>
    </source>
</evidence>
<accession>A0A218XYD7</accession>
<dbReference type="PANTHER" id="PTHR10666">
    <property type="entry name" value="UBIQUITIN"/>
    <property type="match status" value="1"/>
</dbReference>
<reference evidence="3" key="2">
    <citation type="submission" date="2017-06" db="EMBL/GenBank/DDBJ databases">
        <title>The pomegranate genome and the genomics of punicalagin biosynthesis.</title>
        <authorList>
            <person name="Xu C."/>
        </authorList>
    </citation>
    <scope>NUCLEOTIDE SEQUENCE [LARGE SCALE GENOMIC DNA]</scope>
    <source>
        <tissue evidence="3">Fresh leaf</tissue>
    </source>
</reference>
<dbReference type="GO" id="GO:0003729">
    <property type="term" value="F:mRNA binding"/>
    <property type="evidence" value="ECO:0007669"/>
    <property type="project" value="UniProtKB-ARBA"/>
</dbReference>
<reference evidence="4 6" key="3">
    <citation type="submission" date="2017-11" db="EMBL/GenBank/DDBJ databases">
        <title>De-novo sequencing of pomegranate (Punica granatum L.) genome.</title>
        <authorList>
            <person name="Akparov Z."/>
            <person name="Amiraslanov A."/>
            <person name="Hajiyeva S."/>
            <person name="Abbasov M."/>
            <person name="Kaur K."/>
            <person name="Hamwieh A."/>
            <person name="Solovyev V."/>
            <person name="Salamov A."/>
            <person name="Braich B."/>
            <person name="Kosarev P."/>
            <person name="Mahmoud A."/>
            <person name="Hajiyev E."/>
            <person name="Babayeva S."/>
            <person name="Izzatullayeva V."/>
            <person name="Mammadov A."/>
            <person name="Mammadov A."/>
            <person name="Sharifova S."/>
            <person name="Ojaghi J."/>
            <person name="Eynullazada K."/>
            <person name="Bayramov B."/>
            <person name="Abdulazimova A."/>
            <person name="Shahmuradov I."/>
        </authorList>
    </citation>
    <scope>NUCLEOTIDE SEQUENCE [LARGE SCALE GENOMIC DNA]</scope>
    <source>
        <strain evidence="4">AG2017</strain>
        <strain evidence="6">cv. AG2017</strain>
        <tissue evidence="4">Leaf</tissue>
    </source>
</reference>
<dbReference type="InterPro" id="IPR019956">
    <property type="entry name" value="Ubiquitin_dom"/>
</dbReference>
<keyword evidence="1" id="KW-1017">Isopeptide bond</keyword>
<dbReference type="Gene3D" id="3.10.20.90">
    <property type="entry name" value="Phosphatidylinositol 3-kinase Catalytic Subunit, Chain A, domain 1"/>
    <property type="match status" value="1"/>
</dbReference>
<comment type="caution">
    <text evidence="3">The sequence shown here is derived from an EMBL/GenBank/DDBJ whole genome shotgun (WGS) entry which is preliminary data.</text>
</comment>
<dbReference type="SUPFAM" id="SSF54236">
    <property type="entry name" value="Ubiquitin-like"/>
    <property type="match status" value="1"/>
</dbReference>
<dbReference type="Pfam" id="PF00240">
    <property type="entry name" value="ubiquitin"/>
    <property type="match status" value="1"/>
</dbReference>
<dbReference type="PRINTS" id="PR00348">
    <property type="entry name" value="UBIQUITIN"/>
</dbReference>
<dbReference type="AlphaFoldDB" id="A0A218XYD7"/>
<feature type="domain" description="Ubiquitin-like" evidence="2">
    <location>
        <begin position="1"/>
        <end position="75"/>
    </location>
</feature>
<dbReference type="SMART" id="SM00213">
    <property type="entry name" value="UBQ"/>
    <property type="match status" value="1"/>
</dbReference>
<name>A0A218XYD7_PUNGR</name>
<evidence type="ECO:0000313" key="5">
    <source>
        <dbReference type="Proteomes" id="UP000197138"/>
    </source>
</evidence>
<reference evidence="5" key="1">
    <citation type="journal article" date="2017" name="Plant J.">
        <title>The pomegranate (Punica granatum L.) genome and the genomics of punicalagin biosynthesis.</title>
        <authorList>
            <person name="Qin G."/>
            <person name="Xu C."/>
            <person name="Ming R."/>
            <person name="Tang H."/>
            <person name="Guyot R."/>
            <person name="Kramer E.M."/>
            <person name="Hu Y."/>
            <person name="Yi X."/>
            <person name="Qi Y."/>
            <person name="Xu X."/>
            <person name="Gao Z."/>
            <person name="Pan H."/>
            <person name="Jian J."/>
            <person name="Tian Y."/>
            <person name="Yue Z."/>
            <person name="Xu Y."/>
        </authorList>
    </citation>
    <scope>NUCLEOTIDE SEQUENCE [LARGE SCALE GENOMIC DNA]</scope>
    <source>
        <strain evidence="5">cv. Dabenzi</strain>
    </source>
</reference>
<dbReference type="InterPro" id="IPR029071">
    <property type="entry name" value="Ubiquitin-like_domsf"/>
</dbReference>
<dbReference type="STRING" id="22663.A0A218XYD7"/>
<proteinExistence type="predicted"/>
<organism evidence="3 5">
    <name type="scientific">Punica granatum</name>
    <name type="common">Pomegranate</name>
    <dbReference type="NCBI Taxonomy" id="22663"/>
    <lineage>
        <taxon>Eukaryota</taxon>
        <taxon>Viridiplantae</taxon>
        <taxon>Streptophyta</taxon>
        <taxon>Embryophyta</taxon>
        <taxon>Tracheophyta</taxon>
        <taxon>Spermatophyta</taxon>
        <taxon>Magnoliopsida</taxon>
        <taxon>eudicotyledons</taxon>
        <taxon>Gunneridae</taxon>
        <taxon>Pentapetalae</taxon>
        <taxon>rosids</taxon>
        <taxon>malvids</taxon>
        <taxon>Myrtales</taxon>
        <taxon>Lythraceae</taxon>
        <taxon>Punica</taxon>
    </lineage>
</organism>
<protein>
    <recommendedName>
        <fullName evidence="2">Ubiquitin-like domain-containing protein</fullName>
    </recommendedName>
</protein>
<dbReference type="EMBL" id="PGOL01003139">
    <property type="protein sequence ID" value="PKI42668.1"/>
    <property type="molecule type" value="Genomic_DNA"/>
</dbReference>
<dbReference type="InterPro" id="IPR050158">
    <property type="entry name" value="Ubiquitin_ubiquitin-like"/>
</dbReference>
<evidence type="ECO:0000256" key="1">
    <source>
        <dbReference type="ARBA" id="ARBA00022499"/>
    </source>
</evidence>
<evidence type="ECO:0000313" key="6">
    <source>
        <dbReference type="Proteomes" id="UP000233551"/>
    </source>
</evidence>
<dbReference type="Proteomes" id="UP000197138">
    <property type="component" value="Unassembled WGS sequence"/>
</dbReference>
<keyword evidence="6" id="KW-1185">Reference proteome</keyword>